<feature type="transmembrane region" description="Helical" evidence="1">
    <location>
        <begin position="125"/>
        <end position="148"/>
    </location>
</feature>
<evidence type="ECO:0000313" key="2">
    <source>
        <dbReference type="EMBL" id="MFC4290824.1"/>
    </source>
</evidence>
<feature type="transmembrane region" description="Helical" evidence="1">
    <location>
        <begin position="184"/>
        <end position="206"/>
    </location>
</feature>
<keyword evidence="3" id="KW-1185">Reference proteome</keyword>
<dbReference type="Pfam" id="PF06532">
    <property type="entry name" value="NrsF"/>
    <property type="match status" value="1"/>
</dbReference>
<dbReference type="RefSeq" id="WP_381420426.1">
    <property type="nucleotide sequence ID" value="NZ_JBHSDH010000005.1"/>
</dbReference>
<keyword evidence="1" id="KW-1133">Transmembrane helix</keyword>
<evidence type="ECO:0000256" key="1">
    <source>
        <dbReference type="SAM" id="Phobius"/>
    </source>
</evidence>
<feature type="transmembrane region" description="Helical" evidence="1">
    <location>
        <begin position="57"/>
        <end position="79"/>
    </location>
</feature>
<name>A0ABV8RDR2_9SPHN</name>
<dbReference type="Proteomes" id="UP001595887">
    <property type="component" value="Unassembled WGS sequence"/>
</dbReference>
<protein>
    <submittedName>
        <fullName evidence="2">NrsF family protein</fullName>
    </submittedName>
</protein>
<accession>A0ABV8RDR2</accession>
<feature type="transmembrane region" description="Helical" evidence="1">
    <location>
        <begin position="91"/>
        <end position="113"/>
    </location>
</feature>
<gene>
    <name evidence="2" type="ORF">ACFOWX_00140</name>
</gene>
<dbReference type="InterPro" id="IPR009495">
    <property type="entry name" value="NrsF"/>
</dbReference>
<organism evidence="2 3">
    <name type="scientific">Sphingorhabdus arenilitoris</name>
    <dbReference type="NCBI Taxonomy" id="1490041"/>
    <lineage>
        <taxon>Bacteria</taxon>
        <taxon>Pseudomonadati</taxon>
        <taxon>Pseudomonadota</taxon>
        <taxon>Alphaproteobacteria</taxon>
        <taxon>Sphingomonadales</taxon>
        <taxon>Sphingomonadaceae</taxon>
        <taxon>Sphingorhabdus</taxon>
    </lineage>
</organism>
<proteinExistence type="predicted"/>
<comment type="caution">
    <text evidence="2">The sequence shown here is derived from an EMBL/GenBank/DDBJ whole genome shotgun (WGS) entry which is preliminary data.</text>
</comment>
<evidence type="ECO:0000313" key="3">
    <source>
        <dbReference type="Proteomes" id="UP001595887"/>
    </source>
</evidence>
<feature type="transmembrane region" description="Helical" evidence="1">
    <location>
        <begin position="26"/>
        <end position="45"/>
    </location>
</feature>
<reference evidence="3" key="1">
    <citation type="journal article" date="2019" name="Int. J. Syst. Evol. Microbiol.">
        <title>The Global Catalogue of Microorganisms (GCM) 10K type strain sequencing project: providing services to taxonomists for standard genome sequencing and annotation.</title>
        <authorList>
            <consortium name="The Broad Institute Genomics Platform"/>
            <consortium name="The Broad Institute Genome Sequencing Center for Infectious Disease"/>
            <person name="Wu L."/>
            <person name="Ma J."/>
        </authorList>
    </citation>
    <scope>NUCLEOTIDE SEQUENCE [LARGE SCALE GENOMIC DNA]</scope>
    <source>
        <strain evidence="3">CECT 8531</strain>
    </source>
</reference>
<feature type="transmembrane region" description="Helical" evidence="1">
    <location>
        <begin position="160"/>
        <end position="178"/>
    </location>
</feature>
<keyword evidence="1" id="KW-0812">Transmembrane</keyword>
<dbReference type="EMBL" id="JBHSDH010000005">
    <property type="protein sequence ID" value="MFC4290824.1"/>
    <property type="molecule type" value="Genomic_DNA"/>
</dbReference>
<sequence>MTKTGFDISALVDDLRPVQPVRTVPALLLAAMISLVGIAAISLLRDFRVDLLAGQPTAMFLMRAGILAMLGGATAYSVLAMAKPSVGKQNSGWIVAVAFAALFPLGGIIALMTGDDTLSTASTASVYRCFGFSSITALATAIPIVLALRRGAPTNAKRAGWLTGLAAGGMGAFAYSFFCPFDSLAYTGLWFTLAVGIASLAGRIIVPPMIRW</sequence>
<keyword evidence="1" id="KW-0472">Membrane</keyword>